<dbReference type="Pfam" id="PF20150">
    <property type="entry name" value="2EXR"/>
    <property type="match status" value="1"/>
</dbReference>
<protein>
    <recommendedName>
        <fullName evidence="1">2EXR domain-containing protein</fullName>
    </recommendedName>
</protein>
<comment type="caution">
    <text evidence="2">The sequence shown here is derived from an EMBL/GenBank/DDBJ whole genome shotgun (WGS) entry which is preliminary data.</text>
</comment>
<evidence type="ECO:0000259" key="1">
    <source>
        <dbReference type="Pfam" id="PF20150"/>
    </source>
</evidence>
<keyword evidence="3" id="KW-1185">Reference proteome</keyword>
<gene>
    <name evidence="2" type="ORF">PG986_004033</name>
</gene>
<dbReference type="InterPro" id="IPR045518">
    <property type="entry name" value="2EXR"/>
</dbReference>
<organism evidence="2 3">
    <name type="scientific">Apiospora aurea</name>
    <dbReference type="NCBI Taxonomy" id="335848"/>
    <lineage>
        <taxon>Eukaryota</taxon>
        <taxon>Fungi</taxon>
        <taxon>Dikarya</taxon>
        <taxon>Ascomycota</taxon>
        <taxon>Pezizomycotina</taxon>
        <taxon>Sordariomycetes</taxon>
        <taxon>Xylariomycetidae</taxon>
        <taxon>Amphisphaeriales</taxon>
        <taxon>Apiosporaceae</taxon>
        <taxon>Apiospora</taxon>
    </lineage>
</organism>
<dbReference type="GeneID" id="92073317"/>
<accession>A0ABR1QLF8</accession>
<dbReference type="Proteomes" id="UP001391051">
    <property type="component" value="Unassembled WGS sequence"/>
</dbReference>
<dbReference type="RefSeq" id="XP_066702882.1">
    <property type="nucleotide sequence ID" value="XM_066840255.1"/>
</dbReference>
<name>A0ABR1QLF8_9PEZI</name>
<evidence type="ECO:0000313" key="3">
    <source>
        <dbReference type="Proteomes" id="UP001391051"/>
    </source>
</evidence>
<reference evidence="2 3" key="1">
    <citation type="submission" date="2023-01" db="EMBL/GenBank/DDBJ databases">
        <title>Analysis of 21 Apiospora genomes using comparative genomics revels a genus with tremendous synthesis potential of carbohydrate active enzymes and secondary metabolites.</title>
        <authorList>
            <person name="Sorensen T."/>
        </authorList>
    </citation>
    <scope>NUCLEOTIDE SEQUENCE [LARGE SCALE GENOMIC DNA]</scope>
    <source>
        <strain evidence="2 3">CBS 24483</strain>
    </source>
</reference>
<evidence type="ECO:0000313" key="2">
    <source>
        <dbReference type="EMBL" id="KAK7959179.1"/>
    </source>
</evidence>
<sequence>MDDFLGFKDALGLPIEPLIPDHDAEFKPFSRLPVELRLKIWRATWAPKNIGPEERIYAWGPQEGQSKPWAQLPVTARVNKESGEETLRFYRKIAGSYRHVIDSYFNPDIDRLCFDVFESICYGMDPVHFLAVQQLSLSTYIYYSVWVSPGCGLHSNWFSKFYYNRGLGYKTFENFLRHVKRRYLPSLREIKFELHSRFGVITWPLHIEQAREDMRDSIRATHFFGYREEGTGGVQIIPRHESGQLMGFKILFLGPCEAACASGEAGLAAKHRAWLEFVGITLWNVLGPEAFLKKDRIDSYLEGQQDPYLI</sequence>
<proteinExistence type="predicted"/>
<dbReference type="PANTHER" id="PTHR35910">
    <property type="entry name" value="2EXR DOMAIN-CONTAINING PROTEIN"/>
    <property type="match status" value="1"/>
</dbReference>
<dbReference type="EMBL" id="JAQQWE010000003">
    <property type="protein sequence ID" value="KAK7959179.1"/>
    <property type="molecule type" value="Genomic_DNA"/>
</dbReference>
<dbReference type="PANTHER" id="PTHR35910:SF1">
    <property type="entry name" value="2EXR DOMAIN-CONTAINING PROTEIN"/>
    <property type="match status" value="1"/>
</dbReference>
<feature type="domain" description="2EXR" evidence="1">
    <location>
        <begin position="26"/>
        <end position="112"/>
    </location>
</feature>